<dbReference type="InterPro" id="IPR026444">
    <property type="entry name" value="Secre_tail"/>
</dbReference>
<keyword evidence="5" id="KW-1185">Reference proteome</keyword>
<dbReference type="PROSITE" id="PS51841">
    <property type="entry name" value="LTD"/>
    <property type="match status" value="1"/>
</dbReference>
<dbReference type="OrthoDB" id="9806464at2"/>
<evidence type="ECO:0000313" key="5">
    <source>
        <dbReference type="Proteomes" id="UP000257127"/>
    </source>
</evidence>
<dbReference type="InterPro" id="IPR036415">
    <property type="entry name" value="Lamin_tail_dom_sf"/>
</dbReference>
<dbReference type="AlphaFoldDB" id="A0A3E1EVJ0"/>
<evidence type="ECO:0000256" key="1">
    <source>
        <dbReference type="ARBA" id="ARBA00022729"/>
    </source>
</evidence>
<name>A0A3E1EVJ0_9FLAO</name>
<reference evidence="4 5" key="1">
    <citation type="submission" date="2018-08" db="EMBL/GenBank/DDBJ databases">
        <title>The draft genome squence of Brumimicrobium sp. N62.</title>
        <authorList>
            <person name="Du Z.-J."/>
            <person name="Luo H.-R."/>
        </authorList>
    </citation>
    <scope>NUCLEOTIDE SEQUENCE [LARGE SCALE GENOMIC DNA]</scope>
    <source>
        <strain evidence="4 5">N62</strain>
    </source>
</reference>
<dbReference type="EMBL" id="QURB01000008">
    <property type="protein sequence ID" value="RFC53571.1"/>
    <property type="molecule type" value="Genomic_DNA"/>
</dbReference>
<evidence type="ECO:0000256" key="2">
    <source>
        <dbReference type="SAM" id="SignalP"/>
    </source>
</evidence>
<dbReference type="Proteomes" id="UP000257127">
    <property type="component" value="Unassembled WGS sequence"/>
</dbReference>
<dbReference type="Gene3D" id="2.60.40.1260">
    <property type="entry name" value="Lamin Tail domain"/>
    <property type="match status" value="1"/>
</dbReference>
<comment type="caution">
    <text evidence="4">The sequence shown here is derived from an EMBL/GenBank/DDBJ whole genome shotgun (WGS) entry which is preliminary data.</text>
</comment>
<evidence type="ECO:0000259" key="3">
    <source>
        <dbReference type="PROSITE" id="PS51841"/>
    </source>
</evidence>
<evidence type="ECO:0000313" key="4">
    <source>
        <dbReference type="EMBL" id="RFC53571.1"/>
    </source>
</evidence>
<dbReference type="Pfam" id="PF13287">
    <property type="entry name" value="Fn3_assoc"/>
    <property type="match status" value="1"/>
</dbReference>
<dbReference type="Pfam" id="PF18962">
    <property type="entry name" value="Por_Secre_tail"/>
    <property type="match status" value="1"/>
</dbReference>
<dbReference type="Pfam" id="PF00932">
    <property type="entry name" value="LTD"/>
    <property type="match status" value="1"/>
</dbReference>
<feature type="signal peptide" evidence="2">
    <location>
        <begin position="1"/>
        <end position="26"/>
    </location>
</feature>
<proteinExistence type="predicted"/>
<sequence length="1111" mass="125580">MKRINFFKSHLKSIVFALFVVSQVSAQDIAINEVMASNNTVIDDEDGDFSDWIEIYNYGGTAINLNGYGLSDDITLPFKWMFPAETIQPGDFLLVYASGKDRSVVGQELHTNFSISSGGEDLQLTEPSGMMIDQTTGVALQADVSYGRQPDGTGAWKYFYSSTPGSSNLGTGLNELLLPPTFSHESGLFTAGFDLTLTHANPNATIVYTTDGSEPKLSDVGGVNYEYKNEYPTQVNGTPGPMLTDSHESIQYSSVINVYDRSVDPDDMAAKNTRQHDIYVPINPVRKGFVVRARAYVNGIASTVTSKTFFVWSGGNPYNIPLISIQTNERNLFDYDDGIYNAGVDFDTWRANNPNNNQYYRPQWNNYWRSGSAWEYPANIEIFESSAALLDPVININAGMRIHGNNSRSLGIKNLRLYARSEYDTNSTFQHDIFKKDIFDAPVPNTEFKRLMLRGDGSGGSIAYDVVFNTAMQPIYSGATRIQPAVHFFNGEFWGLTAFRDRIDDRYFEFNYDLNVDNIAIIDCKGANCGLDEGISSDFTDFISMRDFIRDNDMSNQALYDQVEDILDMTTFIDHEIMEIFSANNSFERKFWRARVPENGGYGDGKWRITVQDFEAAMQPNINWLEHYLDTTGSDYRKMFGNLIENQGFKNQFINRFADVMNTVLGTTYFNNVVNDVFNEVNPYLLEDENRFPRVDFYKSSEQQELLDWGTNRPGIQRDEVKSYFSINSIVDFELDVSSDTEGFIKINTIDIEESTPGVPQNPYPWIGQYFHNIPVRLEAKALPGYMFSHWSGDQTGTNPVITVTATNDQQIQANFIPISNPQEMVYFWMFDGETPNDTPFENVNVSYADNNLAASIEYNSCLAGYPFTPTHQSWRKASFERKNEPTSLNYFSEANNNVPYANADIKGVQVRQPFRSNGLENHLIFNVPTNDLQDIALSLAVMSNGAAESILVDYWDGSQWIDDDMTNPVMAITGAYEVLTFDFTNVALANNNPNFKIRMRFDGSDMTADNSDEVIMNNIALLGVELLSIHDFEKSAKINVYPNPTNKIVTITSDQIIEEIEIYNIYGQRVGGRKVNKKDIAVDLERYETGVYLVKVVSQFEEQTVRVVKQ</sequence>
<dbReference type="RefSeq" id="WP_116881630.1">
    <property type="nucleotide sequence ID" value="NZ_QURB01000008.1"/>
</dbReference>
<dbReference type="Pfam" id="PF08757">
    <property type="entry name" value="CotH"/>
    <property type="match status" value="1"/>
</dbReference>
<dbReference type="InterPro" id="IPR044060">
    <property type="entry name" value="Bacterial_rp_domain"/>
</dbReference>
<feature type="chain" id="PRO_5017570654" evidence="2">
    <location>
        <begin position="27"/>
        <end position="1111"/>
    </location>
</feature>
<accession>A0A3E1EVJ0</accession>
<dbReference type="InterPro" id="IPR026876">
    <property type="entry name" value="Fn3_assoc_repeat"/>
</dbReference>
<dbReference type="InterPro" id="IPR014867">
    <property type="entry name" value="Spore_coat_CotH_CotH2/3/7"/>
</dbReference>
<feature type="domain" description="LTD" evidence="3">
    <location>
        <begin position="22"/>
        <end position="148"/>
    </location>
</feature>
<dbReference type="SUPFAM" id="SSF74853">
    <property type="entry name" value="Lamin A/C globular tail domain"/>
    <property type="match status" value="1"/>
</dbReference>
<organism evidence="4 5">
    <name type="scientific">Brumimicrobium aurantiacum</name>
    <dbReference type="NCBI Taxonomy" id="1737063"/>
    <lineage>
        <taxon>Bacteria</taxon>
        <taxon>Pseudomonadati</taxon>
        <taxon>Bacteroidota</taxon>
        <taxon>Flavobacteriia</taxon>
        <taxon>Flavobacteriales</taxon>
        <taxon>Crocinitomicaceae</taxon>
        <taxon>Brumimicrobium</taxon>
    </lineage>
</organism>
<keyword evidence="1 2" id="KW-0732">Signal</keyword>
<protein>
    <submittedName>
        <fullName evidence="4">T9SS C-terminal target domain-containing protein</fullName>
    </submittedName>
</protein>
<dbReference type="InterPro" id="IPR001322">
    <property type="entry name" value="Lamin_tail_dom"/>
</dbReference>
<gene>
    <name evidence="4" type="ORF">DXU93_12460</name>
</gene>
<dbReference type="Pfam" id="PF18998">
    <property type="entry name" value="Flg_new_2"/>
    <property type="match status" value="1"/>
</dbReference>
<dbReference type="NCBIfam" id="TIGR04183">
    <property type="entry name" value="Por_Secre_tail"/>
    <property type="match status" value="1"/>
</dbReference>